<dbReference type="Pfam" id="PF02386">
    <property type="entry name" value="TrkH"/>
    <property type="match status" value="1"/>
</dbReference>
<proteinExistence type="predicted"/>
<dbReference type="GO" id="GO:0005886">
    <property type="term" value="C:plasma membrane"/>
    <property type="evidence" value="ECO:0007669"/>
    <property type="project" value="UniProtKB-SubCell"/>
</dbReference>
<evidence type="ECO:0000256" key="3">
    <source>
        <dbReference type="ARBA" id="ARBA00022475"/>
    </source>
</evidence>
<feature type="transmembrane region" description="Helical" evidence="8">
    <location>
        <begin position="92"/>
        <end position="112"/>
    </location>
</feature>
<dbReference type="PANTHER" id="PTHR32024">
    <property type="entry name" value="TRK SYSTEM POTASSIUM UPTAKE PROTEIN TRKG-RELATED"/>
    <property type="match status" value="1"/>
</dbReference>
<keyword evidence="6" id="KW-0406">Ion transport</keyword>
<dbReference type="Proteomes" id="UP000252477">
    <property type="component" value="Chromosome"/>
</dbReference>
<sequence>MTRKKSKIRHGNIIFRFLRKIGTIRYIFLIYVLFTLFMSILLYWNMSHNFDENGNRIKINYLDALFVASSAFSDTGLTTVTISETFNEFGQAIIAFCIVVGGIGIFTFKVYLFQSILGFKSSIFNNQVSLTERGASNVSETKKMIKISISFLIIVTLMSSLIFTFMFYYNPSPYFNDAKASVTNNHIFNPYVKSAYNPYQNFSLSLRYGIFHAISSINNAGFDIIGDKSLQPYYHDFGLQIVTIIIFLIGGIGFPVIYDIWKKIISTNKNSPRHRFSLFTKFTLIAYVVTTVVGLTLTVIFETTAKDKDAFWNQSEYGSTWSKLFAIFFQTKSTRSAGFSTVNYFNFTQPTVLVHAILMFVGFSPVSTAGGIRNTTIAVIFLSILTTIRGKRNVHAFRRQIGKETLIKAINVFTIALFLAAIFTIVVFATIPNVAKTAHNENYTMLMVFFEICSAFGNSGLSIGITNSISIVGKLSLIFVMIMGQFGIPQVIKIWGRNKSTPEQYQYIYEDVSIG</sequence>
<accession>A0A2Z5IQF8</accession>
<keyword evidence="10" id="KW-1185">Reference proteome</keyword>
<evidence type="ECO:0000256" key="1">
    <source>
        <dbReference type="ARBA" id="ARBA00004651"/>
    </source>
</evidence>
<evidence type="ECO:0000256" key="8">
    <source>
        <dbReference type="SAM" id="Phobius"/>
    </source>
</evidence>
<dbReference type="OrthoDB" id="9810952at2"/>
<dbReference type="PANTHER" id="PTHR32024:SF1">
    <property type="entry name" value="KTR SYSTEM POTASSIUM UPTAKE PROTEIN B"/>
    <property type="match status" value="1"/>
</dbReference>
<evidence type="ECO:0000256" key="6">
    <source>
        <dbReference type="ARBA" id="ARBA00023065"/>
    </source>
</evidence>
<evidence type="ECO:0000256" key="7">
    <source>
        <dbReference type="ARBA" id="ARBA00023136"/>
    </source>
</evidence>
<keyword evidence="7 8" id="KW-0472">Membrane</keyword>
<keyword evidence="3" id="KW-1003">Cell membrane</keyword>
<dbReference type="GO" id="GO:0030001">
    <property type="term" value="P:metal ion transport"/>
    <property type="evidence" value="ECO:0007669"/>
    <property type="project" value="UniProtKB-ARBA"/>
</dbReference>
<keyword evidence="5 8" id="KW-1133">Transmembrane helix</keyword>
<reference evidence="9 10" key="1">
    <citation type="submission" date="2018-05" db="EMBL/GenBank/DDBJ databases">
        <title>Annotation of the Mycoplasma phocidae genome.</title>
        <authorList>
            <person name="Brown D.R."/>
            <person name="Kutish G.F."/>
            <person name="Frasca S.Jr."/>
        </authorList>
    </citation>
    <scope>NUCLEOTIDE SEQUENCE [LARGE SCALE GENOMIC DNA]</scope>
    <source>
        <strain evidence="9 10">105</strain>
    </source>
</reference>
<feature type="transmembrane region" description="Helical" evidence="8">
    <location>
        <begin position="352"/>
        <end position="385"/>
    </location>
</feature>
<keyword evidence="2" id="KW-0813">Transport</keyword>
<dbReference type="InterPro" id="IPR003445">
    <property type="entry name" value="Cat_transpt"/>
</dbReference>
<comment type="subcellular location">
    <subcellularLocation>
        <location evidence="1">Cell membrane</location>
        <topology evidence="1">Multi-pass membrane protein</topology>
    </subcellularLocation>
</comment>
<evidence type="ECO:0000256" key="5">
    <source>
        <dbReference type="ARBA" id="ARBA00022989"/>
    </source>
</evidence>
<feature type="transmembrane region" description="Helical" evidence="8">
    <location>
        <begin position="475"/>
        <end position="495"/>
    </location>
</feature>
<name>A0A2Z5IQF8_9BACT</name>
<feature type="transmembrane region" description="Helical" evidence="8">
    <location>
        <begin position="149"/>
        <end position="169"/>
    </location>
</feature>
<feature type="transmembrane region" description="Helical" evidence="8">
    <location>
        <begin position="406"/>
        <end position="431"/>
    </location>
</feature>
<feature type="transmembrane region" description="Helical" evidence="8">
    <location>
        <begin position="237"/>
        <end position="261"/>
    </location>
</feature>
<evidence type="ECO:0000313" key="10">
    <source>
        <dbReference type="Proteomes" id="UP000252477"/>
    </source>
</evidence>
<organism evidence="9 10">
    <name type="scientific">[Mycoplasma] phocae</name>
    <dbReference type="NCBI Taxonomy" id="142651"/>
    <lineage>
        <taxon>Bacteria</taxon>
        <taxon>Bacillati</taxon>
        <taxon>Mycoplasmatota</taxon>
        <taxon>Mycoplasmoidales</taxon>
        <taxon>Metamycoplasmataceae</taxon>
        <taxon>Metamycoplasma</taxon>
    </lineage>
</organism>
<dbReference type="EMBL" id="CP029295">
    <property type="protein sequence ID" value="AXE60807.1"/>
    <property type="molecule type" value="Genomic_DNA"/>
</dbReference>
<feature type="transmembrane region" description="Helical" evidence="8">
    <location>
        <begin position="26"/>
        <end position="44"/>
    </location>
</feature>
<gene>
    <name evidence="9" type="ORF">DA803_01745</name>
</gene>
<dbReference type="KEGG" id="mpho:DA803_01745"/>
<evidence type="ECO:0000256" key="4">
    <source>
        <dbReference type="ARBA" id="ARBA00022692"/>
    </source>
</evidence>
<evidence type="ECO:0000313" key="9">
    <source>
        <dbReference type="EMBL" id="AXE60807.1"/>
    </source>
</evidence>
<protein>
    <submittedName>
        <fullName evidence="9">Potassium transporter KtrB</fullName>
    </submittedName>
</protein>
<feature type="transmembrane region" description="Helical" evidence="8">
    <location>
        <begin position="443"/>
        <end position="463"/>
    </location>
</feature>
<dbReference type="GO" id="GO:0008324">
    <property type="term" value="F:monoatomic cation transmembrane transporter activity"/>
    <property type="evidence" value="ECO:0007669"/>
    <property type="project" value="InterPro"/>
</dbReference>
<feature type="transmembrane region" description="Helical" evidence="8">
    <location>
        <begin position="282"/>
        <end position="301"/>
    </location>
</feature>
<dbReference type="RefSeq" id="WP_114190915.1">
    <property type="nucleotide sequence ID" value="NZ_CP029295.1"/>
</dbReference>
<evidence type="ECO:0000256" key="2">
    <source>
        <dbReference type="ARBA" id="ARBA00022448"/>
    </source>
</evidence>
<keyword evidence="4 8" id="KW-0812">Transmembrane</keyword>
<dbReference type="AlphaFoldDB" id="A0A2Z5IQF8"/>